<dbReference type="InterPro" id="IPR002178">
    <property type="entry name" value="PTS_EIIA_type-2_dom"/>
</dbReference>
<dbReference type="GO" id="GO:0016740">
    <property type="term" value="F:transferase activity"/>
    <property type="evidence" value="ECO:0007669"/>
    <property type="project" value="UniProtKB-KW"/>
</dbReference>
<dbReference type="Proteomes" id="UP000054858">
    <property type="component" value="Unassembled WGS sequence"/>
</dbReference>
<feature type="domain" description="PTS EIIA type-2" evidence="1">
    <location>
        <begin position="5"/>
        <end position="149"/>
    </location>
</feature>
<keyword evidence="2" id="KW-0808">Transferase</keyword>
<evidence type="ECO:0000313" key="2">
    <source>
        <dbReference type="EMBL" id="KTD44002.1"/>
    </source>
</evidence>
<dbReference type="PANTHER" id="PTHR47738">
    <property type="entry name" value="PTS SYSTEM FRUCTOSE-LIKE EIIA COMPONENT-RELATED"/>
    <property type="match status" value="1"/>
</dbReference>
<dbReference type="InterPro" id="IPR051541">
    <property type="entry name" value="PTS_SugarTrans_NitroReg"/>
</dbReference>
<proteinExistence type="predicted"/>
<dbReference type="Pfam" id="PF00359">
    <property type="entry name" value="PTS_EIIA_2"/>
    <property type="match status" value="1"/>
</dbReference>
<reference evidence="2 3" key="1">
    <citation type="submission" date="2015-11" db="EMBL/GenBank/DDBJ databases">
        <title>Genomic analysis of 38 Legionella species identifies large and diverse effector repertoires.</title>
        <authorList>
            <person name="Burstein D."/>
            <person name="Amaro F."/>
            <person name="Zusman T."/>
            <person name="Lifshitz Z."/>
            <person name="Cohen O."/>
            <person name="Gilbert J.A."/>
            <person name="Pupko T."/>
            <person name="Shuman H.A."/>
            <person name="Segal G."/>
        </authorList>
    </citation>
    <scope>NUCLEOTIDE SEQUENCE [LARGE SCALE GENOMIC DNA]</scope>
    <source>
        <strain evidence="2 3">Oak Ridge-10</strain>
    </source>
</reference>
<dbReference type="EMBL" id="LNYP01000005">
    <property type="protein sequence ID" value="KTD44002.1"/>
    <property type="molecule type" value="Genomic_DNA"/>
</dbReference>
<dbReference type="PATRIC" id="fig|29423.5.peg.270"/>
<sequence>MQFCEFLTPSSVFIDSAAQSKTAVLLKLSQILSQNHPELNAEALFDAYWKRESLGSTTIGHGIIIPHIRAETINKTCGCFLKLLNPVDFGAADKQPVDLVLGFVVPQGQNDQHLQILGKSIKQFSMPEYRNAYRKAENSESLYALLIEHSYKVCATPE</sequence>
<dbReference type="PANTHER" id="PTHR47738:SF1">
    <property type="entry name" value="NITROGEN REGULATORY PROTEIN"/>
    <property type="match status" value="1"/>
</dbReference>
<comment type="caution">
    <text evidence="2">The sequence shown here is derived from an EMBL/GenBank/DDBJ whole genome shotgun (WGS) entry which is preliminary data.</text>
</comment>
<evidence type="ECO:0000259" key="1">
    <source>
        <dbReference type="PROSITE" id="PS51094"/>
    </source>
</evidence>
<name>A0A0W0XHP9_9GAMM</name>
<protein>
    <submittedName>
        <fullName evidence="2">Nitrogen regulatory protein</fullName>
        <ecNumber evidence="2">2.7.1.-</ecNumber>
    </submittedName>
</protein>
<organism evidence="2 3">
    <name type="scientific">Legionella oakridgensis</name>
    <dbReference type="NCBI Taxonomy" id="29423"/>
    <lineage>
        <taxon>Bacteria</taxon>
        <taxon>Pseudomonadati</taxon>
        <taxon>Pseudomonadota</taxon>
        <taxon>Gammaproteobacteria</taxon>
        <taxon>Legionellales</taxon>
        <taxon>Legionellaceae</taxon>
        <taxon>Legionella</taxon>
    </lineage>
</organism>
<evidence type="ECO:0000313" key="3">
    <source>
        <dbReference type="Proteomes" id="UP000054858"/>
    </source>
</evidence>
<dbReference type="Gene3D" id="3.40.930.10">
    <property type="entry name" value="Mannitol-specific EII, Chain A"/>
    <property type="match status" value="1"/>
</dbReference>
<accession>A0A0W0XHP9</accession>
<dbReference type="InterPro" id="IPR016152">
    <property type="entry name" value="PTrfase/Anion_transptr"/>
</dbReference>
<dbReference type="AlphaFoldDB" id="A0A0W0XHP9"/>
<dbReference type="SUPFAM" id="SSF55804">
    <property type="entry name" value="Phoshotransferase/anion transport protein"/>
    <property type="match status" value="1"/>
</dbReference>
<dbReference type="PROSITE" id="PS51094">
    <property type="entry name" value="PTS_EIIA_TYPE_2"/>
    <property type="match status" value="1"/>
</dbReference>
<dbReference type="GO" id="GO:0030295">
    <property type="term" value="F:protein kinase activator activity"/>
    <property type="evidence" value="ECO:0007669"/>
    <property type="project" value="TreeGrafter"/>
</dbReference>
<gene>
    <name evidence="2" type="primary">ptsN</name>
    <name evidence="2" type="ORF">Loak_0262</name>
</gene>
<dbReference type="EC" id="2.7.1.-" evidence="2"/>